<name>A0ABZ0RKV7_9BACT</name>
<dbReference type="EMBL" id="CP138858">
    <property type="protein sequence ID" value="WPJ96854.1"/>
    <property type="molecule type" value="Genomic_DNA"/>
</dbReference>
<gene>
    <name evidence="1" type="ORF">SH580_03930</name>
</gene>
<evidence type="ECO:0000313" key="2">
    <source>
        <dbReference type="Proteomes" id="UP001324993"/>
    </source>
</evidence>
<sequence length="108" mass="12026">MKKTFPLTHDRIQPERLVDSIRAEVNKYLKRERKKKLPEGQDFWDFNCKAGITAETAVVVHVSALSQAIGQALEQGGESVYVEVISKAMKRQTKAVRPEGSGASARDV</sequence>
<dbReference type="Pfam" id="PF19669">
    <property type="entry name" value="DUF6172"/>
    <property type="match status" value="1"/>
</dbReference>
<accession>A0ABZ0RKV7</accession>
<organism evidence="1 2">
    <name type="scientific">Coraliomargarita algicola</name>
    <dbReference type="NCBI Taxonomy" id="3092156"/>
    <lineage>
        <taxon>Bacteria</taxon>
        <taxon>Pseudomonadati</taxon>
        <taxon>Verrucomicrobiota</taxon>
        <taxon>Opitutia</taxon>
        <taxon>Puniceicoccales</taxon>
        <taxon>Coraliomargaritaceae</taxon>
        <taxon>Coraliomargarita</taxon>
    </lineage>
</organism>
<dbReference type="Proteomes" id="UP001324993">
    <property type="component" value="Chromosome"/>
</dbReference>
<evidence type="ECO:0000313" key="1">
    <source>
        <dbReference type="EMBL" id="WPJ96854.1"/>
    </source>
</evidence>
<dbReference type="RefSeq" id="WP_319833711.1">
    <property type="nucleotide sequence ID" value="NZ_CP138858.1"/>
</dbReference>
<dbReference type="InterPro" id="IPR046170">
    <property type="entry name" value="DUF6172"/>
</dbReference>
<reference evidence="1 2" key="1">
    <citation type="submission" date="2023-11" db="EMBL/GenBank/DDBJ databases">
        <title>Coraliomargarita sp. nov., isolated from marine algae.</title>
        <authorList>
            <person name="Lee J.K."/>
            <person name="Baek J.H."/>
            <person name="Kim J.M."/>
            <person name="Choi D.G."/>
            <person name="Jeon C.O."/>
        </authorList>
    </citation>
    <scope>NUCLEOTIDE SEQUENCE [LARGE SCALE GENOMIC DNA]</scope>
    <source>
        <strain evidence="1 2">J2-16</strain>
    </source>
</reference>
<proteinExistence type="predicted"/>
<keyword evidence="2" id="KW-1185">Reference proteome</keyword>
<protein>
    <submittedName>
        <fullName evidence="1">DUF6172 family protein</fullName>
    </submittedName>
</protein>